<organism evidence="4 5">
    <name type="scientific">Drosophila yakuba</name>
    <name type="common">Fruit fly</name>
    <dbReference type="NCBI Taxonomy" id="7245"/>
    <lineage>
        <taxon>Eukaryota</taxon>
        <taxon>Metazoa</taxon>
        <taxon>Ecdysozoa</taxon>
        <taxon>Arthropoda</taxon>
        <taxon>Hexapoda</taxon>
        <taxon>Insecta</taxon>
        <taxon>Pterygota</taxon>
        <taxon>Neoptera</taxon>
        <taxon>Endopterygota</taxon>
        <taxon>Diptera</taxon>
        <taxon>Brachycera</taxon>
        <taxon>Muscomorpha</taxon>
        <taxon>Ephydroidea</taxon>
        <taxon>Drosophilidae</taxon>
        <taxon>Drosophila</taxon>
        <taxon>Sophophora</taxon>
    </lineage>
</organism>
<dbReference type="PANTHER" id="PTHR13293">
    <property type="entry name" value="AKIRIN-RELATED"/>
    <property type="match status" value="1"/>
</dbReference>
<accession>A0A0R1DUX8</accession>
<dbReference type="GO" id="GO:0005634">
    <property type="term" value="C:nucleus"/>
    <property type="evidence" value="ECO:0007669"/>
    <property type="project" value="UniProtKB-SubCell"/>
</dbReference>
<dbReference type="OrthoDB" id="10039914at2759"/>
<keyword evidence="5" id="KW-1185">Reference proteome</keyword>
<reference evidence="4 5" key="2">
    <citation type="journal article" date="2007" name="PLoS Biol.">
        <title>Principles of genome evolution in the Drosophila melanogaster species group.</title>
        <authorList>
            <person name="Ranz J.M."/>
            <person name="Maurin D."/>
            <person name="Chan Y.S."/>
            <person name="von Grotthuss M."/>
            <person name="Hillier L.W."/>
            <person name="Roote J."/>
            <person name="Ashburner M."/>
            <person name="Bergman C.M."/>
        </authorList>
    </citation>
    <scope>NUCLEOTIDE SEQUENCE [LARGE SCALE GENOMIC DNA]</scope>
    <source>
        <strain evidence="5">Tai18E2 / Tucson 14021-0261.01</strain>
    </source>
</reference>
<evidence type="ECO:0000313" key="4">
    <source>
        <dbReference type="EMBL" id="KRJ98969.1"/>
    </source>
</evidence>
<dbReference type="AlphaFoldDB" id="A0A0R1DUX8"/>
<dbReference type="GO" id="GO:0003712">
    <property type="term" value="F:transcription coregulator activity"/>
    <property type="evidence" value="ECO:0007669"/>
    <property type="project" value="TreeGrafter"/>
</dbReference>
<name>A0A0R1DUX8_DROYA</name>
<dbReference type="InterPro" id="IPR024132">
    <property type="entry name" value="Akirin"/>
</dbReference>
<evidence type="ECO:0000256" key="1">
    <source>
        <dbReference type="ARBA" id="ARBA00004123"/>
    </source>
</evidence>
<keyword evidence="3" id="KW-0539">Nucleus</keyword>
<dbReference type="GO" id="GO:0000785">
    <property type="term" value="C:chromatin"/>
    <property type="evidence" value="ECO:0007669"/>
    <property type="project" value="TreeGrafter"/>
</dbReference>
<gene>
    <name evidence="4" type="primary">Dyak\GE27292</name>
    <name evidence="4" type="synonym">GE27292</name>
    <name evidence="4" type="ORF">Dyak_GE27292</name>
</gene>
<sequence>MNHIMQKCILTMEEESRHINLTKRCGGVSCISRKRSIPWEENTPENFSAKRARKQIPNRKLKISRDPEVPNNFLIDLPVLGKLSSPIVPGVSGISRKRSIPWDENTPENFSAKRARKQIPKRMLKISREPEVPNDFLIDLPVLLDTDPSDWEEGSPKSELQAAKSKTEDSRNLFTYQQLKLICCEMMNQCENRVVQEYEVALTQKMAEQYDTFIKFNHDQLQRECEHKASYLL</sequence>
<dbReference type="EMBL" id="CM000158">
    <property type="protein sequence ID" value="KRJ98969.1"/>
    <property type="molecule type" value="Genomic_DNA"/>
</dbReference>
<comment type="similarity">
    <text evidence="2">Belongs to the akirin family.</text>
</comment>
<evidence type="ECO:0000313" key="5">
    <source>
        <dbReference type="Proteomes" id="UP000002282"/>
    </source>
</evidence>
<proteinExistence type="inferred from homology"/>
<evidence type="ECO:0000256" key="2">
    <source>
        <dbReference type="ARBA" id="ARBA00005625"/>
    </source>
</evidence>
<evidence type="ECO:0000256" key="3">
    <source>
        <dbReference type="ARBA" id="ARBA00023242"/>
    </source>
</evidence>
<dbReference type="GO" id="GO:0045944">
    <property type="term" value="P:positive regulation of transcription by RNA polymerase II"/>
    <property type="evidence" value="ECO:0007669"/>
    <property type="project" value="TreeGrafter"/>
</dbReference>
<dbReference type="Proteomes" id="UP000002282">
    <property type="component" value="Chromosome 2R"/>
</dbReference>
<protein>
    <submittedName>
        <fullName evidence="4">Uncharacterized protein, isoform B</fullName>
    </submittedName>
</protein>
<dbReference type="GO" id="GO:0045089">
    <property type="term" value="P:positive regulation of innate immune response"/>
    <property type="evidence" value="ECO:0007669"/>
    <property type="project" value="TreeGrafter"/>
</dbReference>
<dbReference type="PANTHER" id="PTHR13293:SF6">
    <property type="entry name" value="AKIRIN-RELATED"/>
    <property type="match status" value="1"/>
</dbReference>
<comment type="subcellular location">
    <subcellularLocation>
        <location evidence="1">Nucleus</location>
    </subcellularLocation>
</comment>
<reference evidence="4 5" key="1">
    <citation type="journal article" date="2007" name="Nature">
        <title>Evolution of genes and genomes on the Drosophila phylogeny.</title>
        <authorList>
            <consortium name="Drosophila 12 Genomes Consortium"/>
            <person name="Clark A.G."/>
            <person name="Eisen M.B."/>
            <person name="Smith D.R."/>
            <person name="Bergman C.M."/>
            <person name="Oliver B."/>
            <person name="Markow T.A."/>
            <person name="Kaufman T.C."/>
            <person name="Kellis M."/>
            <person name="Gelbart W."/>
            <person name="Iyer V.N."/>
            <person name="Pollard D.A."/>
            <person name="Sackton T.B."/>
            <person name="Larracuente A.M."/>
            <person name="Singh N.D."/>
            <person name="Abad J.P."/>
            <person name="Abt D.N."/>
            <person name="Adryan B."/>
            <person name="Aguade M."/>
            <person name="Akashi H."/>
            <person name="Anderson W.W."/>
            <person name="Aquadro C.F."/>
            <person name="Ardell D.H."/>
            <person name="Arguello R."/>
            <person name="Artieri C.G."/>
            <person name="Barbash D.A."/>
            <person name="Barker D."/>
            <person name="Barsanti P."/>
            <person name="Batterham P."/>
            <person name="Batzoglou S."/>
            <person name="Begun D."/>
            <person name="Bhutkar A."/>
            <person name="Blanco E."/>
            <person name="Bosak S.A."/>
            <person name="Bradley R.K."/>
            <person name="Brand A.D."/>
            <person name="Brent M.R."/>
            <person name="Brooks A.N."/>
            <person name="Brown R.H."/>
            <person name="Butlin R.K."/>
            <person name="Caggese C."/>
            <person name="Calvi B.R."/>
            <person name="Bernardo de Carvalho A."/>
            <person name="Caspi A."/>
            <person name="Castrezana S."/>
            <person name="Celniker S.E."/>
            <person name="Chang J.L."/>
            <person name="Chapple C."/>
            <person name="Chatterji S."/>
            <person name="Chinwalla A."/>
            <person name="Civetta A."/>
            <person name="Clifton S.W."/>
            <person name="Comeron J.M."/>
            <person name="Costello J.C."/>
            <person name="Coyne J.A."/>
            <person name="Daub J."/>
            <person name="David R.G."/>
            <person name="Delcher A.L."/>
            <person name="Delehaunty K."/>
            <person name="Do C.B."/>
            <person name="Ebling H."/>
            <person name="Edwards K."/>
            <person name="Eickbush T."/>
            <person name="Evans J.D."/>
            <person name="Filipski A."/>
            <person name="Findeiss S."/>
            <person name="Freyhult E."/>
            <person name="Fulton L."/>
            <person name="Fulton R."/>
            <person name="Garcia A.C."/>
            <person name="Gardiner A."/>
            <person name="Garfield D.A."/>
            <person name="Garvin B.E."/>
            <person name="Gibson G."/>
            <person name="Gilbert D."/>
            <person name="Gnerre S."/>
            <person name="Godfrey J."/>
            <person name="Good R."/>
            <person name="Gotea V."/>
            <person name="Gravely B."/>
            <person name="Greenberg A.J."/>
            <person name="Griffiths-Jones S."/>
            <person name="Gross S."/>
            <person name="Guigo R."/>
            <person name="Gustafson E.A."/>
            <person name="Haerty W."/>
            <person name="Hahn M.W."/>
            <person name="Halligan D.L."/>
            <person name="Halpern A.L."/>
            <person name="Halter G.M."/>
            <person name="Han M.V."/>
            <person name="Heger A."/>
            <person name="Hillier L."/>
            <person name="Hinrichs A.S."/>
            <person name="Holmes I."/>
            <person name="Hoskins R.A."/>
            <person name="Hubisz M.J."/>
            <person name="Hultmark D."/>
            <person name="Huntley M.A."/>
            <person name="Jaffe D.B."/>
            <person name="Jagadeeshan S."/>
            <person name="Jeck W.R."/>
            <person name="Johnson J."/>
            <person name="Jones C.D."/>
            <person name="Jordan W.C."/>
            <person name="Karpen G.H."/>
            <person name="Kataoka E."/>
            <person name="Keightley P.D."/>
            <person name="Kheradpour P."/>
            <person name="Kirkness E.F."/>
            <person name="Koerich L.B."/>
            <person name="Kristiansen K."/>
            <person name="Kudrna D."/>
            <person name="Kulathinal R.J."/>
            <person name="Kumar S."/>
            <person name="Kwok R."/>
            <person name="Lander E."/>
            <person name="Langley C.H."/>
            <person name="Lapoint R."/>
            <person name="Lazzaro B.P."/>
            <person name="Lee S.J."/>
            <person name="Levesque L."/>
            <person name="Li R."/>
            <person name="Lin C.F."/>
            <person name="Lin M.F."/>
            <person name="Lindblad-Toh K."/>
            <person name="Llopart A."/>
            <person name="Long M."/>
            <person name="Low L."/>
            <person name="Lozovsky E."/>
            <person name="Lu J."/>
            <person name="Luo M."/>
            <person name="Machado C.A."/>
            <person name="Makalowski W."/>
            <person name="Marzo M."/>
            <person name="Matsuda M."/>
            <person name="Matzkin L."/>
            <person name="McAllister B."/>
            <person name="McBride C.S."/>
            <person name="McKernan B."/>
            <person name="McKernan K."/>
            <person name="Mendez-Lago M."/>
            <person name="Minx P."/>
            <person name="Mollenhauer M.U."/>
            <person name="Montooth K."/>
            <person name="Mount S.M."/>
            <person name="Mu X."/>
            <person name="Myers E."/>
            <person name="Negre B."/>
            <person name="Newfeld S."/>
            <person name="Nielsen R."/>
            <person name="Noor M.A."/>
            <person name="O'Grady P."/>
            <person name="Pachter L."/>
            <person name="Papaceit M."/>
            <person name="Parisi M.J."/>
            <person name="Parisi M."/>
            <person name="Parts L."/>
            <person name="Pedersen J.S."/>
            <person name="Pesole G."/>
            <person name="Phillippy A.M."/>
            <person name="Ponting C.P."/>
            <person name="Pop M."/>
            <person name="Porcelli D."/>
            <person name="Powell J.R."/>
            <person name="Prohaska S."/>
            <person name="Pruitt K."/>
            <person name="Puig M."/>
            <person name="Quesneville H."/>
            <person name="Ram K.R."/>
            <person name="Rand D."/>
            <person name="Rasmussen M.D."/>
            <person name="Reed L.K."/>
            <person name="Reenan R."/>
            <person name="Reily A."/>
            <person name="Remington K.A."/>
            <person name="Rieger T.T."/>
            <person name="Ritchie M.G."/>
            <person name="Robin C."/>
            <person name="Rogers Y.H."/>
            <person name="Rohde C."/>
            <person name="Rozas J."/>
            <person name="Rubenfield M.J."/>
            <person name="Ruiz A."/>
            <person name="Russo S."/>
            <person name="Salzberg S.L."/>
            <person name="Sanchez-Gracia A."/>
            <person name="Saranga D.J."/>
            <person name="Sato H."/>
            <person name="Schaeffer S.W."/>
            <person name="Schatz M.C."/>
            <person name="Schlenke T."/>
            <person name="Schwartz R."/>
            <person name="Segarra C."/>
            <person name="Singh R.S."/>
            <person name="Sirot L."/>
            <person name="Sirota M."/>
            <person name="Sisneros N.B."/>
            <person name="Smith C.D."/>
            <person name="Smith T.F."/>
            <person name="Spieth J."/>
            <person name="Stage D.E."/>
            <person name="Stark A."/>
            <person name="Stephan W."/>
            <person name="Strausberg R.L."/>
            <person name="Strempel S."/>
            <person name="Sturgill D."/>
            <person name="Sutton G."/>
            <person name="Sutton G.G."/>
            <person name="Tao W."/>
            <person name="Teichmann S."/>
            <person name="Tobari Y.N."/>
            <person name="Tomimura Y."/>
            <person name="Tsolas J.M."/>
            <person name="Valente V.L."/>
            <person name="Venter E."/>
            <person name="Venter J.C."/>
            <person name="Vicario S."/>
            <person name="Vieira F.G."/>
            <person name="Vilella A.J."/>
            <person name="Villasante A."/>
            <person name="Walenz B."/>
            <person name="Wang J."/>
            <person name="Wasserman M."/>
            <person name="Watts T."/>
            <person name="Wilson D."/>
            <person name="Wilson R.K."/>
            <person name="Wing R.A."/>
            <person name="Wolfner M.F."/>
            <person name="Wong A."/>
            <person name="Wong G.K."/>
            <person name="Wu C.I."/>
            <person name="Wu G."/>
            <person name="Yamamoto D."/>
            <person name="Yang H.P."/>
            <person name="Yang S.P."/>
            <person name="Yorke J.A."/>
            <person name="Yoshida K."/>
            <person name="Zdobnov E."/>
            <person name="Zhang P."/>
            <person name="Zhang Y."/>
            <person name="Zimin A.V."/>
            <person name="Baldwin J."/>
            <person name="Abdouelleil A."/>
            <person name="Abdulkadir J."/>
            <person name="Abebe A."/>
            <person name="Abera B."/>
            <person name="Abreu J."/>
            <person name="Acer S.C."/>
            <person name="Aftuck L."/>
            <person name="Alexander A."/>
            <person name="An P."/>
            <person name="Anderson E."/>
            <person name="Anderson S."/>
            <person name="Arachi H."/>
            <person name="Azer M."/>
            <person name="Bachantsang P."/>
            <person name="Barry A."/>
            <person name="Bayul T."/>
            <person name="Berlin A."/>
            <person name="Bessette D."/>
            <person name="Bloom T."/>
            <person name="Blye J."/>
            <person name="Boguslavskiy L."/>
            <person name="Bonnet C."/>
            <person name="Boukhgalter B."/>
            <person name="Bourzgui I."/>
            <person name="Brown A."/>
            <person name="Cahill P."/>
            <person name="Channer S."/>
            <person name="Cheshatsang Y."/>
            <person name="Chuda L."/>
            <person name="Citroen M."/>
            <person name="Collymore A."/>
            <person name="Cooke P."/>
            <person name="Costello M."/>
            <person name="D'Aco K."/>
            <person name="Daza R."/>
            <person name="De Haan G."/>
            <person name="DeGray S."/>
            <person name="DeMaso C."/>
            <person name="Dhargay N."/>
            <person name="Dooley K."/>
            <person name="Dooley E."/>
            <person name="Doricent M."/>
            <person name="Dorje P."/>
            <person name="Dorjee K."/>
            <person name="Dupes A."/>
            <person name="Elong R."/>
            <person name="Falk J."/>
            <person name="Farina A."/>
            <person name="Faro S."/>
            <person name="Ferguson D."/>
            <person name="Fisher S."/>
            <person name="Foley C.D."/>
            <person name="Franke A."/>
            <person name="Friedrich D."/>
            <person name="Gadbois L."/>
            <person name="Gearin G."/>
            <person name="Gearin C.R."/>
            <person name="Giannoukos G."/>
            <person name="Goode T."/>
            <person name="Graham J."/>
            <person name="Grandbois E."/>
            <person name="Grewal S."/>
            <person name="Gyaltsen K."/>
            <person name="Hafez N."/>
            <person name="Hagos B."/>
            <person name="Hall J."/>
            <person name="Henson C."/>
            <person name="Hollinger A."/>
            <person name="Honan T."/>
            <person name="Huard M.D."/>
            <person name="Hughes L."/>
            <person name="Hurhula B."/>
            <person name="Husby M.E."/>
            <person name="Kamat A."/>
            <person name="Kanga B."/>
            <person name="Kashin S."/>
            <person name="Khazanovich D."/>
            <person name="Kisner P."/>
            <person name="Lance K."/>
            <person name="Lara M."/>
            <person name="Lee W."/>
            <person name="Lennon N."/>
            <person name="Letendre F."/>
            <person name="LeVine R."/>
            <person name="Lipovsky A."/>
            <person name="Liu X."/>
            <person name="Liu J."/>
            <person name="Liu S."/>
            <person name="Lokyitsang T."/>
            <person name="Lokyitsang Y."/>
            <person name="Lubonja R."/>
            <person name="Lui A."/>
            <person name="MacDonald P."/>
            <person name="Magnisalis V."/>
            <person name="Maru K."/>
            <person name="Matthews C."/>
            <person name="McCusker W."/>
            <person name="McDonough S."/>
            <person name="Mehta T."/>
            <person name="Meldrim J."/>
            <person name="Meneus L."/>
            <person name="Mihai O."/>
            <person name="Mihalev A."/>
            <person name="Mihova T."/>
            <person name="Mittelman R."/>
            <person name="Mlenga V."/>
            <person name="Montmayeur A."/>
            <person name="Mulrain L."/>
            <person name="Navidi A."/>
            <person name="Naylor J."/>
            <person name="Negash T."/>
            <person name="Nguyen T."/>
            <person name="Nguyen N."/>
            <person name="Nicol R."/>
            <person name="Norbu C."/>
            <person name="Norbu N."/>
            <person name="Novod N."/>
            <person name="O'Neill B."/>
            <person name="Osman S."/>
            <person name="Markiewicz E."/>
            <person name="Oyono O.L."/>
            <person name="Patti C."/>
            <person name="Phunkhang P."/>
            <person name="Pierre F."/>
            <person name="Priest M."/>
            <person name="Raghuraman S."/>
            <person name="Rege F."/>
            <person name="Reyes R."/>
            <person name="Rise C."/>
            <person name="Rogov P."/>
            <person name="Ross K."/>
            <person name="Ryan E."/>
            <person name="Settipalli S."/>
            <person name="Shea T."/>
            <person name="Sherpa N."/>
            <person name="Shi L."/>
            <person name="Shih D."/>
            <person name="Sparrow T."/>
            <person name="Spaulding J."/>
            <person name="Stalker J."/>
            <person name="Stange-Thomann N."/>
            <person name="Stavropoulos S."/>
            <person name="Stone C."/>
            <person name="Strader C."/>
            <person name="Tesfaye S."/>
            <person name="Thomson T."/>
            <person name="Thoulutsang Y."/>
            <person name="Thoulutsang D."/>
            <person name="Topham K."/>
            <person name="Topping I."/>
            <person name="Tsamla T."/>
            <person name="Vassiliev H."/>
            <person name="Vo A."/>
            <person name="Wangchuk T."/>
            <person name="Wangdi T."/>
            <person name="Weiand M."/>
            <person name="Wilkinson J."/>
            <person name="Wilson A."/>
            <person name="Yadav S."/>
            <person name="Young G."/>
            <person name="Yu Q."/>
            <person name="Zembek L."/>
            <person name="Zhong D."/>
            <person name="Zimmer A."/>
            <person name="Zwirko Z."/>
            <person name="Jaffe D.B."/>
            <person name="Alvarez P."/>
            <person name="Brockman W."/>
            <person name="Butler J."/>
            <person name="Chin C."/>
            <person name="Gnerre S."/>
            <person name="Grabherr M."/>
            <person name="Kleber M."/>
            <person name="Mauceli E."/>
            <person name="MacCallum I."/>
        </authorList>
    </citation>
    <scope>NUCLEOTIDE SEQUENCE [LARGE SCALE GENOMIC DNA]</scope>
    <source>
        <strain evidence="5">Tai18E2 / Tucson 14021-0261.01</strain>
    </source>
</reference>